<feature type="region of interest" description="Disordered" evidence="3">
    <location>
        <begin position="1"/>
        <end position="26"/>
    </location>
</feature>
<sequence>MKSKNSRGTSKRRSRRTKDQKDGHAVSAPVEELVSLEIVSIEISEISYQEKIKNFILKRDPSQPEFLQAVLEMTGSLETLFESNPAYFEIFKILCEPERVIAFRVPWLDDQNNLQINRGWRVQFNQCLGPYKGGLRFHKSVNISILKFLGFEQTFKN</sequence>
<dbReference type="SUPFAM" id="SSF53223">
    <property type="entry name" value="Aminoacid dehydrogenase-like, N-terminal domain"/>
    <property type="match status" value="1"/>
</dbReference>
<feature type="non-terminal residue" evidence="5">
    <location>
        <position position="157"/>
    </location>
</feature>
<accession>E4Y4K0</accession>
<dbReference type="Pfam" id="PF02812">
    <property type="entry name" value="ELFV_dehydrog_N"/>
    <property type="match status" value="1"/>
</dbReference>
<dbReference type="InterPro" id="IPR046346">
    <property type="entry name" value="Aminoacid_DH-like_N_sf"/>
</dbReference>
<name>E4Y4K0_OIKDI</name>
<feature type="domain" description="Glutamate/phenylalanine/leucine/valine/L-tryptophan dehydrogenase dimerisation" evidence="4">
    <location>
        <begin position="97"/>
        <end position="157"/>
    </location>
</feature>
<proteinExistence type="inferred from homology"/>
<evidence type="ECO:0000313" key="5">
    <source>
        <dbReference type="EMBL" id="CBY30598.1"/>
    </source>
</evidence>
<feature type="compositionally biased region" description="Basic residues" evidence="3">
    <location>
        <begin position="1"/>
        <end position="16"/>
    </location>
</feature>
<organism evidence="5">
    <name type="scientific">Oikopleura dioica</name>
    <name type="common">Tunicate</name>
    <dbReference type="NCBI Taxonomy" id="34765"/>
    <lineage>
        <taxon>Eukaryota</taxon>
        <taxon>Metazoa</taxon>
        <taxon>Chordata</taxon>
        <taxon>Tunicata</taxon>
        <taxon>Appendicularia</taxon>
        <taxon>Copelata</taxon>
        <taxon>Oikopleuridae</taxon>
        <taxon>Oikopleura</taxon>
    </lineage>
</organism>
<dbReference type="InterPro" id="IPR006097">
    <property type="entry name" value="Glu/Leu/Phe/Val/Trp_DH_dimer"/>
</dbReference>
<dbReference type="GO" id="GO:0006537">
    <property type="term" value="P:glutamate biosynthetic process"/>
    <property type="evidence" value="ECO:0007669"/>
    <property type="project" value="TreeGrafter"/>
</dbReference>
<protein>
    <recommendedName>
        <fullName evidence="4">Glutamate/phenylalanine/leucine/valine/L-tryptophan dehydrogenase dimerisation domain-containing protein</fullName>
    </recommendedName>
</protein>
<reference evidence="5" key="1">
    <citation type="journal article" date="2010" name="Science">
        <title>Plasticity of animal genome architecture unmasked by rapid evolution of a pelagic tunicate.</title>
        <authorList>
            <person name="Denoeud F."/>
            <person name="Henriet S."/>
            <person name="Mungpakdee S."/>
            <person name="Aury J.M."/>
            <person name="Da Silva C."/>
            <person name="Brinkmann H."/>
            <person name="Mikhaleva J."/>
            <person name="Olsen L.C."/>
            <person name="Jubin C."/>
            <person name="Canestro C."/>
            <person name="Bouquet J.M."/>
            <person name="Danks G."/>
            <person name="Poulain J."/>
            <person name="Campsteijn C."/>
            <person name="Adamski M."/>
            <person name="Cross I."/>
            <person name="Yadetie F."/>
            <person name="Muffato M."/>
            <person name="Louis A."/>
            <person name="Butcher S."/>
            <person name="Tsagkogeorga G."/>
            <person name="Konrad A."/>
            <person name="Singh S."/>
            <person name="Jensen M.F."/>
            <person name="Cong E.H."/>
            <person name="Eikeseth-Otteraa H."/>
            <person name="Noel B."/>
            <person name="Anthouard V."/>
            <person name="Porcel B.M."/>
            <person name="Kachouri-Lafond R."/>
            <person name="Nishino A."/>
            <person name="Ugolini M."/>
            <person name="Chourrout P."/>
            <person name="Nishida H."/>
            <person name="Aasland R."/>
            <person name="Huzurbazar S."/>
            <person name="Westhof E."/>
            <person name="Delsuc F."/>
            <person name="Lehrach H."/>
            <person name="Reinhardt R."/>
            <person name="Weissenbach J."/>
            <person name="Roy S.W."/>
            <person name="Artiguenave F."/>
            <person name="Postlethwait J.H."/>
            <person name="Manak J.R."/>
            <person name="Thompson E.M."/>
            <person name="Jaillon O."/>
            <person name="Du Pasquier L."/>
            <person name="Boudinot P."/>
            <person name="Liberles D.A."/>
            <person name="Volff J.N."/>
            <person name="Philippe H."/>
            <person name="Lenhard B."/>
            <person name="Roest Crollius H."/>
            <person name="Wincker P."/>
            <person name="Chourrout D."/>
        </authorList>
    </citation>
    <scope>NUCLEOTIDE SEQUENCE [LARGE SCALE GENOMIC DNA]</scope>
</reference>
<keyword evidence="2" id="KW-0560">Oxidoreductase</keyword>
<gene>
    <name evidence="5" type="ORF">GSOID_T00018474001</name>
</gene>
<dbReference type="Gene3D" id="3.40.50.10860">
    <property type="entry name" value="Leucine Dehydrogenase, chain A, domain 1"/>
    <property type="match status" value="1"/>
</dbReference>
<comment type="similarity">
    <text evidence="1">Belongs to the Glu/Leu/Phe/Val dehydrogenases family.</text>
</comment>
<dbReference type="PANTHER" id="PTHR43571:SF1">
    <property type="entry name" value="NADP-SPECIFIC GLUTAMATE DEHYDROGENASE 1-RELATED"/>
    <property type="match status" value="1"/>
</dbReference>
<dbReference type="InterPro" id="IPR050724">
    <property type="entry name" value="Glu_Leu_Phe_Val_DH"/>
</dbReference>
<dbReference type="Proteomes" id="UP000011014">
    <property type="component" value="Unassembled WGS sequence"/>
</dbReference>
<dbReference type="EMBL" id="FN654278">
    <property type="protein sequence ID" value="CBY30598.1"/>
    <property type="molecule type" value="Genomic_DNA"/>
</dbReference>
<dbReference type="Gene3D" id="1.10.285.10">
    <property type="entry name" value="Glutamate Dehydrogenase, chain A, domain 3"/>
    <property type="match status" value="1"/>
</dbReference>
<dbReference type="GO" id="GO:0005829">
    <property type="term" value="C:cytosol"/>
    <property type="evidence" value="ECO:0007669"/>
    <property type="project" value="TreeGrafter"/>
</dbReference>
<evidence type="ECO:0000256" key="2">
    <source>
        <dbReference type="ARBA" id="ARBA00023002"/>
    </source>
</evidence>
<dbReference type="PANTHER" id="PTHR43571">
    <property type="entry name" value="NADP-SPECIFIC GLUTAMATE DEHYDROGENASE 1-RELATED"/>
    <property type="match status" value="1"/>
</dbReference>
<evidence type="ECO:0000259" key="4">
    <source>
        <dbReference type="Pfam" id="PF02812"/>
    </source>
</evidence>
<dbReference type="GO" id="GO:0004354">
    <property type="term" value="F:glutamate dehydrogenase (NADP+) activity"/>
    <property type="evidence" value="ECO:0007669"/>
    <property type="project" value="TreeGrafter"/>
</dbReference>
<evidence type="ECO:0000256" key="1">
    <source>
        <dbReference type="ARBA" id="ARBA00006382"/>
    </source>
</evidence>
<evidence type="ECO:0000256" key="3">
    <source>
        <dbReference type="SAM" id="MobiDB-lite"/>
    </source>
</evidence>
<dbReference type="AlphaFoldDB" id="E4Y4K0"/>